<keyword evidence="9" id="KW-1185">Reference proteome</keyword>
<dbReference type="Gene3D" id="3.30.900.10">
    <property type="entry name" value="HORMA domain"/>
    <property type="match status" value="1"/>
</dbReference>
<dbReference type="Proteomes" id="UP000769528">
    <property type="component" value="Unassembled WGS sequence"/>
</dbReference>
<dbReference type="GO" id="GO:0005737">
    <property type="term" value="C:cytoplasm"/>
    <property type="evidence" value="ECO:0007669"/>
    <property type="project" value="TreeGrafter"/>
</dbReference>
<evidence type="ECO:0000313" key="8">
    <source>
        <dbReference type="EMBL" id="KAH3679925.1"/>
    </source>
</evidence>
<keyword evidence="4" id="KW-0498">Mitosis</keyword>
<dbReference type="InterPro" id="IPR036570">
    <property type="entry name" value="HORMA_dom_sf"/>
</dbReference>
<proteinExistence type="inferred from homology"/>
<evidence type="ECO:0000256" key="3">
    <source>
        <dbReference type="ARBA" id="ARBA00022618"/>
    </source>
</evidence>
<dbReference type="InterPro" id="IPR003511">
    <property type="entry name" value="HORMA_dom"/>
</dbReference>
<reference evidence="8" key="2">
    <citation type="submission" date="2021-01" db="EMBL/GenBank/DDBJ databases">
        <authorList>
            <person name="Schikora-Tamarit M.A."/>
        </authorList>
    </citation>
    <scope>NUCLEOTIDE SEQUENCE</scope>
    <source>
        <strain evidence="8">CBS6341</strain>
    </source>
</reference>
<dbReference type="PROSITE" id="PS50815">
    <property type="entry name" value="HORMA"/>
    <property type="match status" value="1"/>
</dbReference>
<feature type="domain" description="HORMA" evidence="7">
    <location>
        <begin position="12"/>
        <end position="198"/>
    </location>
</feature>
<reference evidence="8" key="1">
    <citation type="journal article" date="2021" name="Open Biol.">
        <title>Shared evolutionary footprints suggest mitochondrial oxidative damage underlies multiple complex I losses in fungi.</title>
        <authorList>
            <person name="Schikora-Tamarit M.A."/>
            <person name="Marcet-Houben M."/>
            <person name="Nosek J."/>
            <person name="Gabaldon T."/>
        </authorList>
    </citation>
    <scope>NUCLEOTIDE SEQUENCE</scope>
    <source>
        <strain evidence="8">CBS6341</strain>
    </source>
</reference>
<dbReference type="EMBL" id="JAEUBF010000206">
    <property type="protein sequence ID" value="KAH3679925.1"/>
    <property type="molecule type" value="Genomic_DNA"/>
</dbReference>
<dbReference type="GO" id="GO:0007094">
    <property type="term" value="P:mitotic spindle assembly checkpoint signaling"/>
    <property type="evidence" value="ECO:0007669"/>
    <property type="project" value="TreeGrafter"/>
</dbReference>
<keyword evidence="6" id="KW-0131">Cell cycle</keyword>
<comment type="subcellular location">
    <subcellularLocation>
        <location evidence="1">Nucleus</location>
    </subcellularLocation>
</comment>
<evidence type="ECO:0000313" key="9">
    <source>
        <dbReference type="Proteomes" id="UP000769528"/>
    </source>
</evidence>
<dbReference type="GO" id="GO:0033597">
    <property type="term" value="C:mitotic checkpoint complex"/>
    <property type="evidence" value="ECO:0007669"/>
    <property type="project" value="UniProtKB-ARBA"/>
</dbReference>
<dbReference type="InterPro" id="IPR045091">
    <property type="entry name" value="Mad2-like"/>
</dbReference>
<organism evidence="8 9">
    <name type="scientific">Wickerhamomyces mucosus</name>
    <dbReference type="NCBI Taxonomy" id="1378264"/>
    <lineage>
        <taxon>Eukaryota</taxon>
        <taxon>Fungi</taxon>
        <taxon>Dikarya</taxon>
        <taxon>Ascomycota</taxon>
        <taxon>Saccharomycotina</taxon>
        <taxon>Saccharomycetes</taxon>
        <taxon>Phaffomycetales</taxon>
        <taxon>Wickerhamomycetaceae</taxon>
        <taxon>Wickerhamomyces</taxon>
    </lineage>
</organism>
<accession>A0A9P8TIJ3</accession>
<dbReference type="GO" id="GO:0051301">
    <property type="term" value="P:cell division"/>
    <property type="evidence" value="ECO:0007669"/>
    <property type="project" value="UniProtKB-KW"/>
</dbReference>
<comment type="similarity">
    <text evidence="2">Belongs to the MAD2 family.</text>
</comment>
<dbReference type="SUPFAM" id="SSF56019">
    <property type="entry name" value="The spindle assembly checkpoint protein mad2"/>
    <property type="match status" value="1"/>
</dbReference>
<gene>
    <name evidence="8" type="ORF">WICMUC_000668</name>
</gene>
<name>A0A9P8TIJ3_9ASCO</name>
<sequence>MSPPTRSSISFRGSSQIISEFFEYSVNSILYQRGIYPSDDFKSVKKYGLTLLVTHDEDIKAYIRKFMTQLHKWIINDKVSTFVLVIVNKNTGETVERWQFNIAINQEEEGEQSKQKSIEDIQREIQAIIRQITASVTFLPTLEVNDYTFNILVYADSSVNLPNNNEWIDSQDSKLVNNSESVKFKSFSTNEHKIDTLVSYKLDK</sequence>
<comment type="caution">
    <text evidence="8">The sequence shown here is derived from an EMBL/GenBank/DDBJ whole genome shotgun (WGS) entry which is preliminary data.</text>
</comment>
<dbReference type="GO" id="GO:0005654">
    <property type="term" value="C:nucleoplasm"/>
    <property type="evidence" value="ECO:0007669"/>
    <property type="project" value="TreeGrafter"/>
</dbReference>
<evidence type="ECO:0000256" key="2">
    <source>
        <dbReference type="ARBA" id="ARBA00010348"/>
    </source>
</evidence>
<dbReference type="Pfam" id="PF02301">
    <property type="entry name" value="HORMA"/>
    <property type="match status" value="1"/>
</dbReference>
<dbReference type="FunFam" id="3.30.900.10:FF:000002">
    <property type="entry name" value="Mitotic spindle assembly checkpoint protein MAD2A"/>
    <property type="match status" value="1"/>
</dbReference>
<evidence type="ECO:0000256" key="1">
    <source>
        <dbReference type="ARBA" id="ARBA00004123"/>
    </source>
</evidence>
<evidence type="ECO:0000256" key="6">
    <source>
        <dbReference type="ARBA" id="ARBA00023306"/>
    </source>
</evidence>
<dbReference type="PANTHER" id="PTHR11842">
    <property type="entry name" value="MITOTIC SPINDLE ASSEMBLY CHECKPOINT PROTEIN MAD2"/>
    <property type="match status" value="1"/>
</dbReference>
<evidence type="ECO:0000256" key="4">
    <source>
        <dbReference type="ARBA" id="ARBA00022776"/>
    </source>
</evidence>
<evidence type="ECO:0000259" key="7">
    <source>
        <dbReference type="PROSITE" id="PS50815"/>
    </source>
</evidence>
<dbReference type="PANTHER" id="PTHR11842:SF11">
    <property type="entry name" value="MITOTIC SPINDLE ASSEMBLY CHECKPOINT PROTEIN MAD2A"/>
    <property type="match status" value="1"/>
</dbReference>
<keyword evidence="5" id="KW-0539">Nucleus</keyword>
<dbReference type="OrthoDB" id="1806at2759"/>
<keyword evidence="3" id="KW-0132">Cell division</keyword>
<evidence type="ECO:0000256" key="5">
    <source>
        <dbReference type="ARBA" id="ARBA00023242"/>
    </source>
</evidence>
<dbReference type="AlphaFoldDB" id="A0A9P8TIJ3"/>
<dbReference type="GO" id="GO:0000776">
    <property type="term" value="C:kinetochore"/>
    <property type="evidence" value="ECO:0007669"/>
    <property type="project" value="TreeGrafter"/>
</dbReference>
<protein>
    <recommendedName>
        <fullName evidence="7">HORMA domain-containing protein</fullName>
    </recommendedName>
</protein>